<reference evidence="17" key="2">
    <citation type="submission" date="2025-09" db="UniProtKB">
        <authorList>
            <consortium name="Ensembl"/>
        </authorList>
    </citation>
    <scope>IDENTIFICATION</scope>
</reference>
<evidence type="ECO:0000256" key="6">
    <source>
        <dbReference type="ARBA" id="ARBA00022725"/>
    </source>
</evidence>
<proteinExistence type="inferred from homology"/>
<dbReference type="FunFam" id="1.20.1070.10:FF:000001">
    <property type="entry name" value="Olfactory receptor"/>
    <property type="match status" value="1"/>
</dbReference>
<feature type="transmembrane region" description="Helical" evidence="15">
    <location>
        <begin position="248"/>
        <end position="266"/>
    </location>
</feature>
<reference evidence="17" key="1">
    <citation type="submission" date="2025-08" db="UniProtKB">
        <authorList>
            <consortium name="Ensembl"/>
        </authorList>
    </citation>
    <scope>IDENTIFICATION</scope>
</reference>
<evidence type="ECO:0000256" key="5">
    <source>
        <dbReference type="ARBA" id="ARBA00022692"/>
    </source>
</evidence>
<dbReference type="PRINTS" id="PR00245">
    <property type="entry name" value="OLFACTORYR"/>
</dbReference>
<evidence type="ECO:0000256" key="13">
    <source>
        <dbReference type="ARBA" id="ARBA00023224"/>
    </source>
</evidence>
<evidence type="ECO:0000256" key="4">
    <source>
        <dbReference type="ARBA" id="ARBA00022606"/>
    </source>
</evidence>
<keyword evidence="4 15" id="KW-0716">Sensory transduction</keyword>
<keyword evidence="8 14" id="KW-0297">G-protein coupled receptor</keyword>
<keyword evidence="10" id="KW-1015">Disulfide bond</keyword>
<dbReference type="PROSITE" id="PS50262">
    <property type="entry name" value="G_PROTEIN_RECEP_F1_2"/>
    <property type="match status" value="1"/>
</dbReference>
<sequence>FLCSLFSTSYLLTLLGNLCIVWAVLRDIRLSHLPMYILLGNFSWLEICYVTTTVPRMLSDLASPHRPISFHGCFLQFYFFFSMGATECLFLSAMALDRYLAICHPLRYPMLMSHSFCLMLVASCWVIGFLWFVVPIVMVSQLPFCGPNLLDHFVCDPGPLLAASCAPAPLTKMVLSSTTSLVVFVTLLFIVGSYSAVLRAVVRLPSLAGRHKTFSTCSSHLAVVSLFYGSVMVTYISPDASGGSNKVVTLFYAVVTPLFNPLIYSLRNKEMKLVLR</sequence>
<evidence type="ECO:0000256" key="7">
    <source>
        <dbReference type="ARBA" id="ARBA00022989"/>
    </source>
</evidence>
<keyword evidence="5 14" id="KW-0812">Transmembrane</keyword>
<dbReference type="AlphaFoldDB" id="A0A8D0G5I6"/>
<keyword evidence="18" id="KW-1185">Reference proteome</keyword>
<keyword evidence="6 15" id="KW-0552">Olfaction</keyword>
<evidence type="ECO:0000313" key="18">
    <source>
        <dbReference type="Proteomes" id="UP000694392"/>
    </source>
</evidence>
<keyword evidence="9 15" id="KW-0472">Membrane</keyword>
<dbReference type="GO" id="GO:0004984">
    <property type="term" value="F:olfactory receptor activity"/>
    <property type="evidence" value="ECO:0007669"/>
    <property type="project" value="InterPro"/>
</dbReference>
<keyword evidence="11 14" id="KW-0675">Receptor</keyword>
<evidence type="ECO:0000256" key="8">
    <source>
        <dbReference type="ARBA" id="ARBA00023040"/>
    </source>
</evidence>
<dbReference type="Pfam" id="PF13853">
    <property type="entry name" value="7tm_4"/>
    <property type="match status" value="1"/>
</dbReference>
<dbReference type="FunFam" id="1.10.1220.70:FF:000001">
    <property type="entry name" value="Olfactory receptor"/>
    <property type="match status" value="1"/>
</dbReference>
<comment type="subcellular location">
    <subcellularLocation>
        <location evidence="1 15">Cell membrane</location>
        <topology evidence="1 15">Multi-pass membrane protein</topology>
    </subcellularLocation>
</comment>
<organism evidence="17 18">
    <name type="scientific">Sphenodon punctatus</name>
    <name type="common">Tuatara</name>
    <name type="synonym">Hatteria punctata</name>
    <dbReference type="NCBI Taxonomy" id="8508"/>
    <lineage>
        <taxon>Eukaryota</taxon>
        <taxon>Metazoa</taxon>
        <taxon>Chordata</taxon>
        <taxon>Craniata</taxon>
        <taxon>Vertebrata</taxon>
        <taxon>Euteleostomi</taxon>
        <taxon>Lepidosauria</taxon>
        <taxon>Sphenodontia</taxon>
        <taxon>Sphenodontidae</taxon>
        <taxon>Sphenodon</taxon>
    </lineage>
</organism>
<dbReference type="Gene3D" id="1.20.1070.10">
    <property type="entry name" value="Rhodopsin 7-helix transmembrane proteins"/>
    <property type="match status" value="1"/>
</dbReference>
<dbReference type="PANTHER" id="PTHR24242">
    <property type="entry name" value="G-PROTEIN COUPLED RECEPTOR"/>
    <property type="match status" value="1"/>
</dbReference>
<keyword evidence="13 14" id="KW-0807">Transducer</keyword>
<protein>
    <recommendedName>
        <fullName evidence="15">Olfactory receptor</fullName>
    </recommendedName>
</protein>
<evidence type="ECO:0000256" key="15">
    <source>
        <dbReference type="RuleBase" id="RU363047"/>
    </source>
</evidence>
<feature type="transmembrane region" description="Helical" evidence="15">
    <location>
        <begin position="37"/>
        <end position="57"/>
    </location>
</feature>
<evidence type="ECO:0000259" key="16">
    <source>
        <dbReference type="PROSITE" id="PS50262"/>
    </source>
</evidence>
<dbReference type="InterPro" id="IPR017452">
    <property type="entry name" value="GPCR_Rhodpsn_7TM"/>
</dbReference>
<keyword evidence="7 15" id="KW-1133">Transmembrane helix</keyword>
<dbReference type="GeneTree" id="ENSGT00940000163479"/>
<dbReference type="PRINTS" id="PR00237">
    <property type="entry name" value="GPCRRHODOPSN"/>
</dbReference>
<evidence type="ECO:0000256" key="1">
    <source>
        <dbReference type="ARBA" id="ARBA00004651"/>
    </source>
</evidence>
<dbReference type="OMA" id="TDPVNMN"/>
<evidence type="ECO:0000256" key="11">
    <source>
        <dbReference type="ARBA" id="ARBA00023170"/>
    </source>
</evidence>
<keyword evidence="12" id="KW-0325">Glycoprotein</keyword>
<feature type="transmembrane region" description="Helical" evidence="15">
    <location>
        <begin position="6"/>
        <end position="25"/>
    </location>
</feature>
<dbReference type="InterPro" id="IPR050939">
    <property type="entry name" value="Olfactory_GPCR1"/>
</dbReference>
<evidence type="ECO:0000256" key="10">
    <source>
        <dbReference type="ARBA" id="ARBA00023157"/>
    </source>
</evidence>
<evidence type="ECO:0000256" key="12">
    <source>
        <dbReference type="ARBA" id="ARBA00023180"/>
    </source>
</evidence>
<dbReference type="InterPro" id="IPR000276">
    <property type="entry name" value="GPCR_Rhodpsn"/>
</dbReference>
<dbReference type="InterPro" id="IPR000725">
    <property type="entry name" value="Olfact_rcpt"/>
</dbReference>
<comment type="similarity">
    <text evidence="2 14">Belongs to the G-protein coupled receptor 1 family.</text>
</comment>
<evidence type="ECO:0000313" key="17">
    <source>
        <dbReference type="Ensembl" id="ENSSPUP00000001572.1"/>
    </source>
</evidence>
<feature type="transmembrane region" description="Helical" evidence="15">
    <location>
        <begin position="214"/>
        <end position="236"/>
    </location>
</feature>
<accession>A0A8D0G5I6</accession>
<name>A0A8D0G5I6_SPHPU</name>
<feature type="transmembrane region" description="Helical" evidence="15">
    <location>
        <begin position="116"/>
        <end position="138"/>
    </location>
</feature>
<feature type="domain" description="G-protein coupled receptors family 1 profile" evidence="16">
    <location>
        <begin position="16"/>
        <end position="264"/>
    </location>
</feature>
<dbReference type="PROSITE" id="PS00237">
    <property type="entry name" value="G_PROTEIN_RECEP_F1_1"/>
    <property type="match status" value="1"/>
</dbReference>
<dbReference type="PANTHER" id="PTHR24242:SF227">
    <property type="entry name" value="OLFACTORY RECEPTOR"/>
    <property type="match status" value="1"/>
</dbReference>
<evidence type="ECO:0000256" key="3">
    <source>
        <dbReference type="ARBA" id="ARBA00022475"/>
    </source>
</evidence>
<keyword evidence="3 15" id="KW-1003">Cell membrane</keyword>
<evidence type="ECO:0000256" key="9">
    <source>
        <dbReference type="ARBA" id="ARBA00023136"/>
    </source>
</evidence>
<evidence type="ECO:0000256" key="2">
    <source>
        <dbReference type="ARBA" id="ARBA00010663"/>
    </source>
</evidence>
<dbReference type="Ensembl" id="ENSSPUT00000001660.1">
    <property type="protein sequence ID" value="ENSSPUP00000001572.1"/>
    <property type="gene ID" value="ENSSPUG00000001230.1"/>
</dbReference>
<feature type="transmembrane region" description="Helical" evidence="15">
    <location>
        <begin position="77"/>
        <end position="96"/>
    </location>
</feature>
<dbReference type="GO" id="GO:0004930">
    <property type="term" value="F:G protein-coupled receptor activity"/>
    <property type="evidence" value="ECO:0007669"/>
    <property type="project" value="UniProtKB-KW"/>
</dbReference>
<dbReference type="CDD" id="cd15913">
    <property type="entry name" value="7tmA_OR11G-like"/>
    <property type="match status" value="1"/>
</dbReference>
<dbReference type="SUPFAM" id="SSF81321">
    <property type="entry name" value="Family A G protein-coupled receptor-like"/>
    <property type="match status" value="1"/>
</dbReference>
<dbReference type="Proteomes" id="UP000694392">
    <property type="component" value="Unplaced"/>
</dbReference>
<feature type="transmembrane region" description="Helical" evidence="15">
    <location>
        <begin position="181"/>
        <end position="202"/>
    </location>
</feature>
<dbReference type="GO" id="GO:0005886">
    <property type="term" value="C:plasma membrane"/>
    <property type="evidence" value="ECO:0007669"/>
    <property type="project" value="UniProtKB-SubCell"/>
</dbReference>
<evidence type="ECO:0000256" key="14">
    <source>
        <dbReference type="RuleBase" id="RU000688"/>
    </source>
</evidence>